<evidence type="ECO:0008006" key="3">
    <source>
        <dbReference type="Google" id="ProtNLM"/>
    </source>
</evidence>
<dbReference type="Proteomes" id="UP000474567">
    <property type="component" value="Unassembled WGS sequence"/>
</dbReference>
<gene>
    <name evidence="1" type="ORF">FLACOL7796_03585</name>
</gene>
<dbReference type="RefSeq" id="WP_173967441.1">
    <property type="nucleotide sequence ID" value="NZ_CADCST010000108.1"/>
</dbReference>
<name>A0ABM8KM89_9FLAO</name>
<sequence length="150" mass="16917">MKRIACLAILALLFTSCKENNSEKEVKATKETVNTNSTVKKETEEKKEDCKDIEVEMGAGRECILKGTDLAQVYQNIIKNKEVEESVYFLNTIPNESKSVPVNKNGLISIDYDISKDKVLISMNYEGGVTEVTLEKIKDTIKKSIYHYAD</sequence>
<accession>A0ABM8KM89</accession>
<proteinExistence type="predicted"/>
<reference evidence="1 2" key="1">
    <citation type="submission" date="2020-02" db="EMBL/GenBank/DDBJ databases">
        <authorList>
            <person name="Criscuolo A."/>
        </authorList>
    </citation>
    <scope>NUCLEOTIDE SEQUENCE [LARGE SCALE GENOMIC DNA]</scope>
    <source>
        <strain evidence="1">CECT7796</strain>
    </source>
</reference>
<protein>
    <recommendedName>
        <fullName evidence="3">Lipoprotein</fullName>
    </recommendedName>
</protein>
<keyword evidence="2" id="KW-1185">Reference proteome</keyword>
<evidence type="ECO:0000313" key="1">
    <source>
        <dbReference type="EMBL" id="CAA9201051.1"/>
    </source>
</evidence>
<dbReference type="EMBL" id="CADCST010000108">
    <property type="protein sequence ID" value="CAA9201051.1"/>
    <property type="molecule type" value="Genomic_DNA"/>
</dbReference>
<evidence type="ECO:0000313" key="2">
    <source>
        <dbReference type="Proteomes" id="UP000474567"/>
    </source>
</evidence>
<dbReference type="PROSITE" id="PS51257">
    <property type="entry name" value="PROKAR_LIPOPROTEIN"/>
    <property type="match status" value="1"/>
</dbReference>
<comment type="caution">
    <text evidence="1">The sequence shown here is derived from an EMBL/GenBank/DDBJ whole genome shotgun (WGS) entry which is preliminary data.</text>
</comment>
<organism evidence="1 2">
    <name type="scientific">Flavobacterium collinsii</name>
    <dbReference type="NCBI Taxonomy" id="1114861"/>
    <lineage>
        <taxon>Bacteria</taxon>
        <taxon>Pseudomonadati</taxon>
        <taxon>Bacteroidota</taxon>
        <taxon>Flavobacteriia</taxon>
        <taxon>Flavobacteriales</taxon>
        <taxon>Flavobacteriaceae</taxon>
        <taxon>Flavobacterium</taxon>
    </lineage>
</organism>